<reference evidence="2" key="1">
    <citation type="submission" date="2022-11" db="UniProtKB">
        <authorList>
            <consortium name="WormBaseParasite"/>
        </authorList>
    </citation>
    <scope>IDENTIFICATION</scope>
</reference>
<dbReference type="Proteomes" id="UP000887569">
    <property type="component" value="Unplaced"/>
</dbReference>
<name>A0A915CGB4_PARUN</name>
<organism evidence="1 2">
    <name type="scientific">Parascaris univalens</name>
    <name type="common">Nematode worm</name>
    <dbReference type="NCBI Taxonomy" id="6257"/>
    <lineage>
        <taxon>Eukaryota</taxon>
        <taxon>Metazoa</taxon>
        <taxon>Ecdysozoa</taxon>
        <taxon>Nematoda</taxon>
        <taxon>Chromadorea</taxon>
        <taxon>Rhabditida</taxon>
        <taxon>Spirurina</taxon>
        <taxon>Ascaridomorpha</taxon>
        <taxon>Ascaridoidea</taxon>
        <taxon>Ascarididae</taxon>
        <taxon>Parascaris</taxon>
    </lineage>
</organism>
<dbReference type="WBParaSite" id="PgR158_g001_t01">
    <property type="protein sequence ID" value="PgR158_g001_t01"/>
    <property type="gene ID" value="PgR158_g001"/>
</dbReference>
<accession>A0A915CGB4</accession>
<keyword evidence="1" id="KW-1185">Reference proteome</keyword>
<proteinExistence type="predicted"/>
<evidence type="ECO:0000313" key="2">
    <source>
        <dbReference type="WBParaSite" id="PgR158_g001_t01"/>
    </source>
</evidence>
<evidence type="ECO:0000313" key="1">
    <source>
        <dbReference type="Proteomes" id="UP000887569"/>
    </source>
</evidence>
<protein>
    <submittedName>
        <fullName evidence="2">Uncharacterized protein</fullName>
    </submittedName>
</protein>
<dbReference type="AlphaFoldDB" id="A0A915CGB4"/>
<sequence>MMMLLIWAVGNITANWNFNGIRKLRVSAAASGLLDPDNGYYIEDFASTSNDWSKALARMRMAVNIFNAGDVTPPTRVRSQQKPIVYSARKSSSKFPNFAAESLSEYLIIVATAGSSLPEDSSERYRDSACA</sequence>